<proteinExistence type="predicted"/>
<protein>
    <submittedName>
        <fullName evidence="1">Uncharacterized protein</fullName>
    </submittedName>
</protein>
<evidence type="ECO:0000313" key="2">
    <source>
        <dbReference type="Proteomes" id="UP000198362"/>
    </source>
</evidence>
<keyword evidence="2" id="KW-1185">Reference proteome</keyword>
<accession>A0A239FY55</accession>
<dbReference type="RefSeq" id="WP_089243472.1">
    <property type="nucleotide sequence ID" value="NZ_FZPH01000001.1"/>
</dbReference>
<dbReference type="AlphaFoldDB" id="A0A239FY55"/>
<sequence length="78" mass="8777">MIDLDAYAARWAAEYEAALLIELDADATHPYASAYVTACDECPPPLAFDPRDRETARRTARADVHRRLGVTAHRDRAY</sequence>
<evidence type="ECO:0000313" key="1">
    <source>
        <dbReference type="EMBL" id="SNS61192.1"/>
    </source>
</evidence>
<name>A0A239FY55_9ACTN</name>
<reference evidence="1 2" key="1">
    <citation type="submission" date="2017-06" db="EMBL/GenBank/DDBJ databases">
        <authorList>
            <person name="Kim H.J."/>
            <person name="Triplett B.A."/>
        </authorList>
    </citation>
    <scope>NUCLEOTIDE SEQUENCE [LARGE SCALE GENOMIC DNA]</scope>
    <source>
        <strain evidence="1 2">CGMCC 4.5593</strain>
    </source>
</reference>
<dbReference type="EMBL" id="FZPH01000001">
    <property type="protein sequence ID" value="SNS61192.1"/>
    <property type="molecule type" value="Genomic_DNA"/>
</dbReference>
<gene>
    <name evidence="1" type="ORF">SAMN05421812_101108</name>
</gene>
<organism evidence="1 2">
    <name type="scientific">Asanoa hainanensis</name>
    <dbReference type="NCBI Taxonomy" id="560556"/>
    <lineage>
        <taxon>Bacteria</taxon>
        <taxon>Bacillati</taxon>
        <taxon>Actinomycetota</taxon>
        <taxon>Actinomycetes</taxon>
        <taxon>Micromonosporales</taxon>
        <taxon>Micromonosporaceae</taxon>
        <taxon>Asanoa</taxon>
    </lineage>
</organism>
<dbReference type="Proteomes" id="UP000198362">
    <property type="component" value="Unassembled WGS sequence"/>
</dbReference>